<proteinExistence type="predicted"/>
<protein>
    <submittedName>
        <fullName evidence="1">Uncharacterized protein</fullName>
    </submittedName>
</protein>
<dbReference type="RefSeq" id="XP_007415850.1">
    <property type="nucleotide sequence ID" value="XM_007415788.1"/>
</dbReference>
<sequence length="145" mass="15808">MCLVDYESEPADDTNNFPSPAISATSLPLVSGLIDTTQLSPSSAKLDDADGSFQLESLLPQKDKNPPISPEQITEIKNKKIKAKKPDRFLPNCDSAEVHNDTIICRSTRHQATEAVPQTGVRRSIRMRNTKKVYVPGLASTSLAS</sequence>
<reference evidence="2" key="1">
    <citation type="journal article" date="2011" name="Proc. Natl. Acad. Sci. U.S.A.">
        <title>Obligate biotrophy features unraveled by the genomic analysis of rust fungi.</title>
        <authorList>
            <person name="Duplessis S."/>
            <person name="Cuomo C.A."/>
            <person name="Lin Y.-C."/>
            <person name="Aerts A."/>
            <person name="Tisserant E."/>
            <person name="Veneault-Fourrey C."/>
            <person name="Joly D.L."/>
            <person name="Hacquard S."/>
            <person name="Amselem J."/>
            <person name="Cantarel B.L."/>
            <person name="Chiu R."/>
            <person name="Coutinho P.M."/>
            <person name="Feau N."/>
            <person name="Field M."/>
            <person name="Frey P."/>
            <person name="Gelhaye E."/>
            <person name="Goldberg J."/>
            <person name="Grabherr M.G."/>
            <person name="Kodira C.D."/>
            <person name="Kohler A."/>
            <person name="Kuees U."/>
            <person name="Lindquist E.A."/>
            <person name="Lucas S.M."/>
            <person name="Mago R."/>
            <person name="Mauceli E."/>
            <person name="Morin E."/>
            <person name="Murat C."/>
            <person name="Pangilinan J.L."/>
            <person name="Park R."/>
            <person name="Pearson M."/>
            <person name="Quesneville H."/>
            <person name="Rouhier N."/>
            <person name="Sakthikumar S."/>
            <person name="Salamov A.A."/>
            <person name="Schmutz J."/>
            <person name="Selles B."/>
            <person name="Shapiro H."/>
            <person name="Tanguay P."/>
            <person name="Tuskan G.A."/>
            <person name="Henrissat B."/>
            <person name="Van de Peer Y."/>
            <person name="Rouze P."/>
            <person name="Ellis J.G."/>
            <person name="Dodds P.N."/>
            <person name="Schein J.E."/>
            <person name="Zhong S."/>
            <person name="Hamelin R.C."/>
            <person name="Grigoriev I.V."/>
            <person name="Szabo L.J."/>
            <person name="Martin F."/>
        </authorList>
    </citation>
    <scope>NUCLEOTIDE SEQUENCE [LARGE SCALE GENOMIC DNA]</scope>
    <source>
        <strain evidence="2">98AG31 / pathotype 3-4-7</strain>
    </source>
</reference>
<gene>
    <name evidence="1" type="ORF">MELLADRAFT_92825</name>
</gene>
<dbReference type="AlphaFoldDB" id="F4S2X6"/>
<dbReference type="InParanoid" id="F4S2X6"/>
<name>F4S2X6_MELLP</name>
<dbReference type="Proteomes" id="UP000001072">
    <property type="component" value="Unassembled WGS sequence"/>
</dbReference>
<evidence type="ECO:0000313" key="1">
    <source>
        <dbReference type="EMBL" id="EGG01002.1"/>
    </source>
</evidence>
<accession>F4S2X6</accession>
<organism evidence="2">
    <name type="scientific">Melampsora larici-populina (strain 98AG31 / pathotype 3-4-7)</name>
    <name type="common">Poplar leaf rust fungus</name>
    <dbReference type="NCBI Taxonomy" id="747676"/>
    <lineage>
        <taxon>Eukaryota</taxon>
        <taxon>Fungi</taxon>
        <taxon>Dikarya</taxon>
        <taxon>Basidiomycota</taxon>
        <taxon>Pucciniomycotina</taxon>
        <taxon>Pucciniomycetes</taxon>
        <taxon>Pucciniales</taxon>
        <taxon>Melampsoraceae</taxon>
        <taxon>Melampsora</taxon>
    </lineage>
</organism>
<evidence type="ECO:0000313" key="2">
    <source>
        <dbReference type="Proteomes" id="UP000001072"/>
    </source>
</evidence>
<dbReference type="KEGG" id="mlr:MELLADRAFT_92825"/>
<dbReference type="EMBL" id="GL883142">
    <property type="protein sequence ID" value="EGG01002.1"/>
    <property type="molecule type" value="Genomic_DNA"/>
</dbReference>
<dbReference type="HOGENOM" id="CLU_1787248_0_0_1"/>
<dbReference type="VEuPathDB" id="FungiDB:MELLADRAFT_92825"/>
<keyword evidence="2" id="KW-1185">Reference proteome</keyword>
<dbReference type="GeneID" id="18936385"/>